<dbReference type="GO" id="GO:0000162">
    <property type="term" value="P:L-tryptophan biosynthetic process"/>
    <property type="evidence" value="ECO:0007669"/>
    <property type="project" value="TreeGrafter"/>
</dbReference>
<dbReference type="Pfam" id="PF04715">
    <property type="entry name" value="Anth_synt_I_N"/>
    <property type="match status" value="1"/>
</dbReference>
<proteinExistence type="predicted"/>
<accession>A0A0A0D7I1</accession>
<comment type="caution">
    <text evidence="2">The sequence shown here is derived from an EMBL/GenBank/DDBJ whole genome shotgun (WGS) entry which is preliminary data.</text>
</comment>
<protein>
    <recommendedName>
        <fullName evidence="1">Anthranilate synthase component I N-terminal domain-containing protein</fullName>
    </recommendedName>
</protein>
<feature type="non-terminal residue" evidence="2">
    <location>
        <position position="181"/>
    </location>
</feature>
<dbReference type="SUPFAM" id="SSF56322">
    <property type="entry name" value="ADC synthase"/>
    <property type="match status" value="1"/>
</dbReference>
<dbReference type="EMBL" id="JANX01000244">
    <property type="protein sequence ID" value="KGM32942.1"/>
    <property type="molecule type" value="Genomic_DNA"/>
</dbReference>
<dbReference type="Proteomes" id="UP000029995">
    <property type="component" value="Unassembled WGS sequence"/>
</dbReference>
<reference evidence="2 3" key="1">
    <citation type="submission" date="2014-01" db="EMBL/GenBank/DDBJ databases">
        <title>Genome sequence determination for a cystic fibrosis isolate, Inquilinus limosus.</title>
        <authorList>
            <person name="Pino M."/>
            <person name="Di Conza J."/>
            <person name="Gutkind G."/>
        </authorList>
    </citation>
    <scope>NUCLEOTIDE SEQUENCE [LARGE SCALE GENOMIC DNA]</scope>
    <source>
        <strain evidence="2 3">MP06</strain>
    </source>
</reference>
<dbReference type="PANTHER" id="PTHR11236">
    <property type="entry name" value="AMINOBENZOATE/ANTHRANILATE SYNTHASE"/>
    <property type="match status" value="1"/>
</dbReference>
<evidence type="ECO:0000313" key="3">
    <source>
        <dbReference type="Proteomes" id="UP000029995"/>
    </source>
</evidence>
<name>A0A0A0D7I1_9PROT</name>
<dbReference type="AlphaFoldDB" id="A0A0A0D7I1"/>
<evidence type="ECO:0000259" key="1">
    <source>
        <dbReference type="Pfam" id="PF04715"/>
    </source>
</evidence>
<organism evidence="2 3">
    <name type="scientific">Inquilinus limosus MP06</name>
    <dbReference type="NCBI Taxonomy" id="1398085"/>
    <lineage>
        <taxon>Bacteria</taxon>
        <taxon>Pseudomonadati</taxon>
        <taxon>Pseudomonadota</taxon>
        <taxon>Alphaproteobacteria</taxon>
        <taxon>Rhodospirillales</taxon>
        <taxon>Rhodospirillaceae</taxon>
        <taxon>Inquilinus</taxon>
    </lineage>
</organism>
<evidence type="ECO:0000313" key="2">
    <source>
        <dbReference type="EMBL" id="KGM32942.1"/>
    </source>
</evidence>
<dbReference type="Gene3D" id="3.60.120.10">
    <property type="entry name" value="Anthranilate synthase"/>
    <property type="match status" value="1"/>
</dbReference>
<dbReference type="InterPro" id="IPR019999">
    <property type="entry name" value="Anth_synth_I-like"/>
</dbReference>
<gene>
    <name evidence="2" type="ORF">P409_18570</name>
</gene>
<dbReference type="GO" id="GO:0046820">
    <property type="term" value="F:4-amino-4-deoxychorismate synthase activity"/>
    <property type="evidence" value="ECO:0007669"/>
    <property type="project" value="TreeGrafter"/>
</dbReference>
<dbReference type="PANTHER" id="PTHR11236:SF50">
    <property type="entry name" value="AMINODEOXYCHORISMATE SYNTHASE COMPONENT 1"/>
    <property type="match status" value="1"/>
</dbReference>
<dbReference type="InterPro" id="IPR005801">
    <property type="entry name" value="ADC_synthase"/>
</dbReference>
<feature type="domain" description="Anthranilate synthase component I N-terminal" evidence="1">
    <location>
        <begin position="26"/>
        <end position="152"/>
    </location>
</feature>
<sequence>MNHSLATPFPSPVIQSPRLLCRRIPWRDPVEAFAAIRRRPRPMLLDSALVDGTRGRWSLIAADPFRWIEVGAVESPADPFGAIAALLARYRVEPDAELPPLGPGAIGFLGYEAGRFADRMPAPQPAGLDLPDIAFGLYDCVAVFDAVERRAWVLSTGWPEEDPVARRHWAQAQADDLAAAI</sequence>
<dbReference type="InterPro" id="IPR006805">
    <property type="entry name" value="Anth_synth_I_N"/>
</dbReference>